<name>A0A8X6RDR7_TRICX</name>
<dbReference type="Gene3D" id="3.30.420.10">
    <property type="entry name" value="Ribonuclease H-like superfamily/Ribonuclease H"/>
    <property type="match status" value="1"/>
</dbReference>
<comment type="caution">
    <text evidence="2">The sequence shown here is derived from an EMBL/GenBank/DDBJ whole genome shotgun (WGS) entry which is preliminary data.</text>
</comment>
<dbReference type="Proteomes" id="UP000887159">
    <property type="component" value="Unassembled WGS sequence"/>
</dbReference>
<proteinExistence type="predicted"/>
<evidence type="ECO:0000313" key="3">
    <source>
        <dbReference type="Proteomes" id="UP000887159"/>
    </source>
</evidence>
<dbReference type="AlphaFoldDB" id="A0A8X6RDR7"/>
<dbReference type="EMBL" id="BMAU01021165">
    <property type="protein sequence ID" value="GFX92765.1"/>
    <property type="molecule type" value="Genomic_DNA"/>
</dbReference>
<evidence type="ECO:0000313" key="2">
    <source>
        <dbReference type="EMBL" id="GFX92765.1"/>
    </source>
</evidence>
<keyword evidence="3" id="KW-1185">Reference proteome</keyword>
<gene>
    <name evidence="2" type="ORF">TNCV_4876221</name>
</gene>
<sequence>MPRAHQAGFSRRPFAGAGLFESHGPSLALLSNGGAQQHQWRNRPWEPRPTVPNSVYMALGPQLHEQIFRSGGQSDVKLPVSHDLNPIERQWDLLERRVRQHNISSKDMLKRALKDEWEKISAE</sequence>
<feature type="region of interest" description="Disordered" evidence="1">
    <location>
        <begin position="25"/>
        <end position="48"/>
    </location>
</feature>
<protein>
    <submittedName>
        <fullName evidence="2">Uncharacterized protein</fullName>
    </submittedName>
</protein>
<organism evidence="2 3">
    <name type="scientific">Trichonephila clavipes</name>
    <name type="common">Golden silk orbweaver</name>
    <name type="synonym">Nephila clavipes</name>
    <dbReference type="NCBI Taxonomy" id="2585209"/>
    <lineage>
        <taxon>Eukaryota</taxon>
        <taxon>Metazoa</taxon>
        <taxon>Ecdysozoa</taxon>
        <taxon>Arthropoda</taxon>
        <taxon>Chelicerata</taxon>
        <taxon>Arachnida</taxon>
        <taxon>Araneae</taxon>
        <taxon>Araneomorphae</taxon>
        <taxon>Entelegynae</taxon>
        <taxon>Araneoidea</taxon>
        <taxon>Nephilidae</taxon>
        <taxon>Trichonephila</taxon>
    </lineage>
</organism>
<reference evidence="2" key="1">
    <citation type="submission" date="2020-08" db="EMBL/GenBank/DDBJ databases">
        <title>Multicomponent nature underlies the extraordinary mechanical properties of spider dragline silk.</title>
        <authorList>
            <person name="Kono N."/>
            <person name="Nakamura H."/>
            <person name="Mori M."/>
            <person name="Yoshida Y."/>
            <person name="Ohtoshi R."/>
            <person name="Malay A.D."/>
            <person name="Moran D.A.P."/>
            <person name="Tomita M."/>
            <person name="Numata K."/>
            <person name="Arakawa K."/>
        </authorList>
    </citation>
    <scope>NUCLEOTIDE SEQUENCE</scope>
</reference>
<evidence type="ECO:0000256" key="1">
    <source>
        <dbReference type="SAM" id="MobiDB-lite"/>
    </source>
</evidence>
<dbReference type="InterPro" id="IPR036397">
    <property type="entry name" value="RNaseH_sf"/>
</dbReference>
<accession>A0A8X6RDR7</accession>
<dbReference type="GO" id="GO:0003676">
    <property type="term" value="F:nucleic acid binding"/>
    <property type="evidence" value="ECO:0007669"/>
    <property type="project" value="InterPro"/>
</dbReference>